<feature type="transmembrane region" description="Helical" evidence="1">
    <location>
        <begin position="38"/>
        <end position="55"/>
    </location>
</feature>
<dbReference type="EMBL" id="NJHN03000031">
    <property type="protein sequence ID" value="KAH9423909.1"/>
    <property type="molecule type" value="Genomic_DNA"/>
</dbReference>
<reference evidence="2 3" key="1">
    <citation type="journal article" date="2018" name="J. Allergy Clin. Immunol.">
        <title>High-quality assembly of Dermatophagoides pteronyssinus genome and transcriptome reveals a wide range of novel allergens.</title>
        <authorList>
            <person name="Liu X.Y."/>
            <person name="Yang K.Y."/>
            <person name="Wang M.Q."/>
            <person name="Kwok J.S."/>
            <person name="Zeng X."/>
            <person name="Yang Z."/>
            <person name="Xiao X.J."/>
            <person name="Lau C.P."/>
            <person name="Li Y."/>
            <person name="Huang Z.M."/>
            <person name="Ba J.G."/>
            <person name="Yim A.K."/>
            <person name="Ouyang C.Y."/>
            <person name="Ngai S.M."/>
            <person name="Chan T.F."/>
            <person name="Leung E.L."/>
            <person name="Liu L."/>
            <person name="Liu Z.G."/>
            <person name="Tsui S.K."/>
        </authorList>
    </citation>
    <scope>NUCLEOTIDE SEQUENCE [LARGE SCALE GENOMIC DNA]</scope>
    <source>
        <strain evidence="2">Derp</strain>
    </source>
</reference>
<reference evidence="2 3" key="2">
    <citation type="journal article" date="2022" name="Mol. Biol. Evol.">
        <title>Comparative Genomics Reveals Insights into the Divergent Evolution of Astigmatic Mites and Household Pest Adaptations.</title>
        <authorList>
            <person name="Xiong Q."/>
            <person name="Wan A.T."/>
            <person name="Liu X."/>
            <person name="Fung C.S."/>
            <person name="Xiao X."/>
            <person name="Malainual N."/>
            <person name="Hou J."/>
            <person name="Wang L."/>
            <person name="Wang M."/>
            <person name="Yang K.Y."/>
            <person name="Cui Y."/>
            <person name="Leung E.L."/>
            <person name="Nong W."/>
            <person name="Shin S.K."/>
            <person name="Au S.W."/>
            <person name="Jeong K.Y."/>
            <person name="Chew F.T."/>
            <person name="Hui J.H."/>
            <person name="Leung T.F."/>
            <person name="Tungtrongchitr A."/>
            <person name="Zhong N."/>
            <person name="Liu Z."/>
            <person name="Tsui S.K."/>
        </authorList>
    </citation>
    <scope>NUCLEOTIDE SEQUENCE [LARGE SCALE GENOMIC DNA]</scope>
    <source>
        <strain evidence="2">Derp</strain>
    </source>
</reference>
<proteinExistence type="predicted"/>
<keyword evidence="1" id="KW-0472">Membrane</keyword>
<sequence>MSFRRFFFLGLNEYDSFNNDVSFMNLLLVIYVEKNVELYWLVLLLFAVVIDRLLFLLLLLPVLFIIVFEFCSFNELIFAIIVLSFEFENIVGFDDDDDDNTVLLLILIREIESKFLLIFRLIIAINVKFGSLSSSSPELIDCLLSIIIVDSLSITFESFTVEQLFPSLFDSTFWQTSSSHNN</sequence>
<comment type="caution">
    <text evidence="2">The sequence shown here is derived from an EMBL/GenBank/DDBJ whole genome shotgun (WGS) entry which is preliminary data.</text>
</comment>
<evidence type="ECO:0000313" key="2">
    <source>
        <dbReference type="EMBL" id="KAH9423909.1"/>
    </source>
</evidence>
<keyword evidence="3" id="KW-1185">Reference proteome</keyword>
<name>A0ABQ8JMR0_DERPT</name>
<keyword evidence="1" id="KW-0812">Transmembrane</keyword>
<gene>
    <name evidence="2" type="ORF">DERP_005494</name>
</gene>
<evidence type="ECO:0000256" key="1">
    <source>
        <dbReference type="SAM" id="Phobius"/>
    </source>
</evidence>
<dbReference type="Proteomes" id="UP000887458">
    <property type="component" value="Unassembled WGS sequence"/>
</dbReference>
<accession>A0ABQ8JMR0</accession>
<organism evidence="2 3">
    <name type="scientific">Dermatophagoides pteronyssinus</name>
    <name type="common">European house dust mite</name>
    <dbReference type="NCBI Taxonomy" id="6956"/>
    <lineage>
        <taxon>Eukaryota</taxon>
        <taxon>Metazoa</taxon>
        <taxon>Ecdysozoa</taxon>
        <taxon>Arthropoda</taxon>
        <taxon>Chelicerata</taxon>
        <taxon>Arachnida</taxon>
        <taxon>Acari</taxon>
        <taxon>Acariformes</taxon>
        <taxon>Sarcoptiformes</taxon>
        <taxon>Astigmata</taxon>
        <taxon>Psoroptidia</taxon>
        <taxon>Analgoidea</taxon>
        <taxon>Pyroglyphidae</taxon>
        <taxon>Dermatophagoidinae</taxon>
        <taxon>Dermatophagoides</taxon>
    </lineage>
</organism>
<feature type="transmembrane region" description="Helical" evidence="1">
    <location>
        <begin position="62"/>
        <end position="83"/>
    </location>
</feature>
<keyword evidence="1" id="KW-1133">Transmembrane helix</keyword>
<evidence type="ECO:0000313" key="3">
    <source>
        <dbReference type="Proteomes" id="UP000887458"/>
    </source>
</evidence>
<protein>
    <submittedName>
        <fullName evidence="2">Uncharacterized protein</fullName>
    </submittedName>
</protein>